<protein>
    <submittedName>
        <fullName evidence="2">Uncharacterized protein</fullName>
    </submittedName>
</protein>
<feature type="region of interest" description="Disordered" evidence="1">
    <location>
        <begin position="40"/>
        <end position="75"/>
    </location>
</feature>
<accession>A0A5B7HCJ3</accession>
<dbReference type="Proteomes" id="UP000324222">
    <property type="component" value="Unassembled WGS sequence"/>
</dbReference>
<reference evidence="2 3" key="1">
    <citation type="submission" date="2019-05" db="EMBL/GenBank/DDBJ databases">
        <title>Another draft genome of Portunus trituberculatus and its Hox gene families provides insights of decapod evolution.</title>
        <authorList>
            <person name="Jeong J.-H."/>
            <person name="Song I."/>
            <person name="Kim S."/>
            <person name="Choi T."/>
            <person name="Kim D."/>
            <person name="Ryu S."/>
            <person name="Kim W."/>
        </authorList>
    </citation>
    <scope>NUCLEOTIDE SEQUENCE [LARGE SCALE GENOMIC DNA]</scope>
    <source>
        <tissue evidence="2">Muscle</tissue>
    </source>
</reference>
<dbReference type="AlphaFoldDB" id="A0A5B7HCJ3"/>
<evidence type="ECO:0000313" key="3">
    <source>
        <dbReference type="Proteomes" id="UP000324222"/>
    </source>
</evidence>
<name>A0A5B7HCJ3_PORTR</name>
<dbReference type="EMBL" id="VSRR010030367">
    <property type="protein sequence ID" value="MPC70020.1"/>
    <property type="molecule type" value="Genomic_DNA"/>
</dbReference>
<sequence>MGQDAGWSKVAVRRSGRVGLAEGQGGAGGSVSFYGLSVQREGVGSEERPRGPSVTNHLPGQRSRATLTPRANGRR</sequence>
<keyword evidence="3" id="KW-1185">Reference proteome</keyword>
<proteinExistence type="predicted"/>
<comment type="caution">
    <text evidence="2">The sequence shown here is derived from an EMBL/GenBank/DDBJ whole genome shotgun (WGS) entry which is preliminary data.</text>
</comment>
<evidence type="ECO:0000256" key="1">
    <source>
        <dbReference type="SAM" id="MobiDB-lite"/>
    </source>
</evidence>
<gene>
    <name evidence="2" type="ORF">E2C01_064255</name>
</gene>
<evidence type="ECO:0000313" key="2">
    <source>
        <dbReference type="EMBL" id="MPC70020.1"/>
    </source>
</evidence>
<feature type="compositionally biased region" description="Polar residues" evidence="1">
    <location>
        <begin position="53"/>
        <end position="66"/>
    </location>
</feature>
<organism evidence="2 3">
    <name type="scientific">Portunus trituberculatus</name>
    <name type="common">Swimming crab</name>
    <name type="synonym">Neptunus trituberculatus</name>
    <dbReference type="NCBI Taxonomy" id="210409"/>
    <lineage>
        <taxon>Eukaryota</taxon>
        <taxon>Metazoa</taxon>
        <taxon>Ecdysozoa</taxon>
        <taxon>Arthropoda</taxon>
        <taxon>Crustacea</taxon>
        <taxon>Multicrustacea</taxon>
        <taxon>Malacostraca</taxon>
        <taxon>Eumalacostraca</taxon>
        <taxon>Eucarida</taxon>
        <taxon>Decapoda</taxon>
        <taxon>Pleocyemata</taxon>
        <taxon>Brachyura</taxon>
        <taxon>Eubrachyura</taxon>
        <taxon>Portunoidea</taxon>
        <taxon>Portunidae</taxon>
        <taxon>Portuninae</taxon>
        <taxon>Portunus</taxon>
    </lineage>
</organism>